<dbReference type="PRINTS" id="PR00035">
    <property type="entry name" value="HTHGNTR"/>
</dbReference>
<dbReference type="SUPFAM" id="SSF46785">
    <property type="entry name" value="Winged helix' DNA-binding domain"/>
    <property type="match status" value="1"/>
</dbReference>
<dbReference type="PANTHER" id="PTHR44846">
    <property type="entry name" value="MANNOSYL-D-GLYCERATE TRANSPORT/METABOLISM SYSTEM REPRESSOR MNGR-RELATED"/>
    <property type="match status" value="1"/>
</dbReference>
<dbReference type="Gene3D" id="1.10.10.10">
    <property type="entry name" value="Winged helix-like DNA-binding domain superfamily/Winged helix DNA-binding domain"/>
    <property type="match status" value="1"/>
</dbReference>
<dbReference type="InterPro" id="IPR036390">
    <property type="entry name" value="WH_DNA-bd_sf"/>
</dbReference>
<evidence type="ECO:0000313" key="5">
    <source>
        <dbReference type="EMBL" id="RGQ83483.1"/>
    </source>
</evidence>
<evidence type="ECO:0000313" key="6">
    <source>
        <dbReference type="Proteomes" id="UP000286147"/>
    </source>
</evidence>
<dbReference type="GO" id="GO:0045892">
    <property type="term" value="P:negative regulation of DNA-templated transcription"/>
    <property type="evidence" value="ECO:0007669"/>
    <property type="project" value="TreeGrafter"/>
</dbReference>
<proteinExistence type="predicted"/>
<dbReference type="Pfam" id="PF00392">
    <property type="entry name" value="GntR"/>
    <property type="match status" value="1"/>
</dbReference>
<dbReference type="GO" id="GO:0003677">
    <property type="term" value="F:DNA binding"/>
    <property type="evidence" value="ECO:0007669"/>
    <property type="project" value="UniProtKB-KW"/>
</dbReference>
<comment type="caution">
    <text evidence="5">The sequence shown here is derived from an EMBL/GenBank/DDBJ whole genome shotgun (WGS) entry which is preliminary data.</text>
</comment>
<keyword evidence="1" id="KW-0805">Transcription regulation</keyword>
<evidence type="ECO:0000259" key="4">
    <source>
        <dbReference type="PROSITE" id="PS50949"/>
    </source>
</evidence>
<gene>
    <name evidence="5" type="ORF">DWY77_06235</name>
</gene>
<feature type="domain" description="HTH gntR-type" evidence="4">
    <location>
        <begin position="9"/>
        <end position="75"/>
    </location>
</feature>
<accession>A0A412CEX2</accession>
<protein>
    <submittedName>
        <fullName evidence="5">GntR family transcriptional regulator</fullName>
    </submittedName>
</protein>
<organism evidence="5 6">
    <name type="scientific">Megamonas rupellensis</name>
    <dbReference type="NCBI Taxonomy" id="491921"/>
    <lineage>
        <taxon>Bacteria</taxon>
        <taxon>Bacillati</taxon>
        <taxon>Bacillota</taxon>
        <taxon>Negativicutes</taxon>
        <taxon>Selenomonadales</taxon>
        <taxon>Selenomonadaceae</taxon>
        <taxon>Megamonas</taxon>
    </lineage>
</organism>
<keyword evidence="3" id="KW-0804">Transcription</keyword>
<dbReference type="InterPro" id="IPR050679">
    <property type="entry name" value="Bact_HTH_transcr_reg"/>
</dbReference>
<dbReference type="InterPro" id="IPR000524">
    <property type="entry name" value="Tscrpt_reg_HTH_GntR"/>
</dbReference>
<evidence type="ECO:0000256" key="2">
    <source>
        <dbReference type="ARBA" id="ARBA00023125"/>
    </source>
</evidence>
<dbReference type="AlphaFoldDB" id="A0A412CEX2"/>
<evidence type="ECO:0000256" key="3">
    <source>
        <dbReference type="ARBA" id="ARBA00023163"/>
    </source>
</evidence>
<reference evidence="5 6" key="1">
    <citation type="submission" date="2018-08" db="EMBL/GenBank/DDBJ databases">
        <title>A genome reference for cultivated species of the human gut microbiota.</title>
        <authorList>
            <person name="Zou Y."/>
            <person name="Xue W."/>
            <person name="Luo G."/>
        </authorList>
    </citation>
    <scope>NUCLEOTIDE SEQUENCE [LARGE SCALE GENOMIC DNA]</scope>
    <source>
        <strain evidence="5 6">AF27-12</strain>
    </source>
</reference>
<dbReference type="PANTHER" id="PTHR44846:SF1">
    <property type="entry name" value="MANNOSYL-D-GLYCERATE TRANSPORT_METABOLISM SYSTEM REPRESSOR MNGR-RELATED"/>
    <property type="match status" value="1"/>
</dbReference>
<keyword evidence="2" id="KW-0238">DNA-binding</keyword>
<dbReference type="CDD" id="cd07377">
    <property type="entry name" value="WHTH_GntR"/>
    <property type="match status" value="1"/>
</dbReference>
<name>A0A412CEX2_9FIRM</name>
<dbReference type="EMBL" id="QRTP01000012">
    <property type="protein sequence ID" value="RGQ83483.1"/>
    <property type="molecule type" value="Genomic_DNA"/>
</dbReference>
<evidence type="ECO:0000256" key="1">
    <source>
        <dbReference type="ARBA" id="ARBA00023015"/>
    </source>
</evidence>
<sequence>MILKKTAKIPLYVKTYESLFDKIKSGEFKNQLPSETDLSAQLKVSRTTLRQALALLQDDGLIKNLHGIGNFIVNPNDINNTATTLEKVSNPLYQTHSETFDDHDISFKLVLDSEYTKDIFHQRSSAVVSCERCYFKKKKSLAFVFTFLPINSIDLLNIDLNDKDSLFNALEHDIYKICTKSDLEIKISNAGTTITQKYKMFDSNQCVLIMETLYKDDKVICHNKFYIPKQFANIKISRK</sequence>
<dbReference type="Proteomes" id="UP000286147">
    <property type="component" value="Unassembled WGS sequence"/>
</dbReference>
<dbReference type="InterPro" id="IPR036388">
    <property type="entry name" value="WH-like_DNA-bd_sf"/>
</dbReference>
<dbReference type="GO" id="GO:0003700">
    <property type="term" value="F:DNA-binding transcription factor activity"/>
    <property type="evidence" value="ECO:0007669"/>
    <property type="project" value="InterPro"/>
</dbReference>
<dbReference type="SMART" id="SM00345">
    <property type="entry name" value="HTH_GNTR"/>
    <property type="match status" value="1"/>
</dbReference>
<dbReference type="PROSITE" id="PS50949">
    <property type="entry name" value="HTH_GNTR"/>
    <property type="match status" value="1"/>
</dbReference>